<dbReference type="InterPro" id="IPR051813">
    <property type="entry name" value="HepT_RNase_toxin"/>
</dbReference>
<name>A0A1L9QW60_9CYAN</name>
<dbReference type="Pfam" id="PF01934">
    <property type="entry name" value="HepT-like"/>
    <property type="match status" value="1"/>
</dbReference>
<dbReference type="GO" id="GO:0000166">
    <property type="term" value="F:nucleotide binding"/>
    <property type="evidence" value="ECO:0007669"/>
    <property type="project" value="UniProtKB-KW"/>
</dbReference>
<accession>A0A1L9QW60</accession>
<keyword evidence="1" id="KW-0597">Phosphoprotein</keyword>
<dbReference type="PANTHER" id="PTHR34139:SF1">
    <property type="entry name" value="RNASE MJ1380-RELATED"/>
    <property type="match status" value="1"/>
</dbReference>
<evidence type="ECO:0008006" key="8">
    <source>
        <dbReference type="Google" id="ProtNLM"/>
    </source>
</evidence>
<dbReference type="EMBL" id="MLAW01000004">
    <property type="protein sequence ID" value="OJJ26837.1"/>
    <property type="molecule type" value="Genomic_DNA"/>
</dbReference>
<dbReference type="GO" id="GO:0016787">
    <property type="term" value="F:hydrolase activity"/>
    <property type="evidence" value="ECO:0007669"/>
    <property type="project" value="UniProtKB-KW"/>
</dbReference>
<dbReference type="GO" id="GO:0004540">
    <property type="term" value="F:RNA nuclease activity"/>
    <property type="evidence" value="ECO:0007669"/>
    <property type="project" value="InterPro"/>
</dbReference>
<evidence type="ECO:0000256" key="5">
    <source>
        <dbReference type="ARBA" id="ARBA00022801"/>
    </source>
</evidence>
<dbReference type="InterPro" id="IPR008201">
    <property type="entry name" value="HepT-like"/>
</dbReference>
<evidence type="ECO:0000256" key="3">
    <source>
        <dbReference type="ARBA" id="ARBA00022722"/>
    </source>
</evidence>
<organism evidence="6 7">
    <name type="scientific">Roseofilum reptotaenium AO1-A</name>
    <dbReference type="NCBI Taxonomy" id="1925591"/>
    <lineage>
        <taxon>Bacteria</taxon>
        <taxon>Bacillati</taxon>
        <taxon>Cyanobacteriota</taxon>
        <taxon>Cyanophyceae</taxon>
        <taxon>Desertifilales</taxon>
        <taxon>Desertifilaceae</taxon>
        <taxon>Roseofilum</taxon>
    </lineage>
</organism>
<dbReference type="PANTHER" id="PTHR34139">
    <property type="entry name" value="UPF0331 PROTEIN MJ0127"/>
    <property type="match status" value="1"/>
</dbReference>
<comment type="caution">
    <text evidence="6">The sequence shown here is derived from an EMBL/GenBank/DDBJ whole genome shotgun (WGS) entry which is preliminary data.</text>
</comment>
<keyword evidence="3" id="KW-0540">Nuclease</keyword>
<protein>
    <recommendedName>
        <fullName evidence="8">DUF86 domain-containing protein</fullName>
    </recommendedName>
</protein>
<dbReference type="Proteomes" id="UP000183940">
    <property type="component" value="Unassembled WGS sequence"/>
</dbReference>
<keyword evidence="7" id="KW-1185">Reference proteome</keyword>
<evidence type="ECO:0000256" key="1">
    <source>
        <dbReference type="ARBA" id="ARBA00022553"/>
    </source>
</evidence>
<keyword evidence="2" id="KW-1277">Toxin-antitoxin system</keyword>
<sequence length="118" mass="13645">MQSREFKLRVQDILTEITVVEETTSNLSFEAFIQNPQALRAVLYSFAVIGEAVASSIEDWESADPTIPWHQIRGMRNMVIHEYFRVDLEVVWQTTQLDLPALKVALQRILDRLEIEGK</sequence>
<evidence type="ECO:0000256" key="2">
    <source>
        <dbReference type="ARBA" id="ARBA00022649"/>
    </source>
</evidence>
<reference evidence="6" key="1">
    <citation type="submission" date="2016-10" db="EMBL/GenBank/DDBJ databases">
        <title>CRISPR-Cas defence system in Roseofilum reptotaenium: evidence of a bacteriophage-cyanobacterium arms race in the coral black band disease.</title>
        <authorList>
            <person name="Buerger P."/>
            <person name="Wood-Charlson E.M."/>
            <person name="Weynberg K.D."/>
            <person name="Willis B."/>
            <person name="Van Oppen M.J."/>
        </authorList>
    </citation>
    <scope>NUCLEOTIDE SEQUENCE [LARGE SCALE GENOMIC DNA]</scope>
    <source>
        <strain evidence="6">AO1-A</strain>
    </source>
</reference>
<evidence type="ECO:0000313" key="6">
    <source>
        <dbReference type="EMBL" id="OJJ26837.1"/>
    </source>
</evidence>
<proteinExistence type="predicted"/>
<dbReference type="STRING" id="1925591.BI308_03850"/>
<evidence type="ECO:0000256" key="4">
    <source>
        <dbReference type="ARBA" id="ARBA00022741"/>
    </source>
</evidence>
<gene>
    <name evidence="6" type="ORF">BI308_03850</name>
</gene>
<dbReference type="AlphaFoldDB" id="A0A1L9QW60"/>
<dbReference type="GO" id="GO:0110001">
    <property type="term" value="C:toxin-antitoxin complex"/>
    <property type="evidence" value="ECO:0007669"/>
    <property type="project" value="InterPro"/>
</dbReference>
<keyword evidence="5" id="KW-0378">Hydrolase</keyword>
<keyword evidence="4" id="KW-0547">Nucleotide-binding</keyword>
<evidence type="ECO:0000313" key="7">
    <source>
        <dbReference type="Proteomes" id="UP000183940"/>
    </source>
</evidence>